<organism evidence="1">
    <name type="scientific">marine sediment metagenome</name>
    <dbReference type="NCBI Taxonomy" id="412755"/>
    <lineage>
        <taxon>unclassified sequences</taxon>
        <taxon>metagenomes</taxon>
        <taxon>ecological metagenomes</taxon>
    </lineage>
</organism>
<evidence type="ECO:0000313" key="1">
    <source>
        <dbReference type="EMBL" id="KKN04193.1"/>
    </source>
</evidence>
<dbReference type="AlphaFoldDB" id="A0A0F9QFX5"/>
<protein>
    <submittedName>
        <fullName evidence="1">Uncharacterized protein</fullName>
    </submittedName>
</protein>
<gene>
    <name evidence="1" type="ORF">LCGC14_1099840</name>
</gene>
<proteinExistence type="predicted"/>
<name>A0A0F9QFX5_9ZZZZ</name>
<comment type="caution">
    <text evidence="1">The sequence shown here is derived from an EMBL/GenBank/DDBJ whole genome shotgun (WGS) entry which is preliminary data.</text>
</comment>
<reference evidence="1" key="1">
    <citation type="journal article" date="2015" name="Nature">
        <title>Complex archaea that bridge the gap between prokaryotes and eukaryotes.</title>
        <authorList>
            <person name="Spang A."/>
            <person name="Saw J.H."/>
            <person name="Jorgensen S.L."/>
            <person name="Zaremba-Niedzwiedzka K."/>
            <person name="Martijn J."/>
            <person name="Lind A.E."/>
            <person name="van Eijk R."/>
            <person name="Schleper C."/>
            <person name="Guy L."/>
            <person name="Ettema T.J."/>
        </authorList>
    </citation>
    <scope>NUCLEOTIDE SEQUENCE</scope>
</reference>
<accession>A0A0F9QFX5</accession>
<sequence>MLEKSLKKAQDAASLYMGSYPDGIIHGTARHGKVITVYGTTKEVLAMVPDTIDGFEVDKIVMPSSYAQINP</sequence>
<dbReference type="EMBL" id="LAZR01004946">
    <property type="protein sequence ID" value="KKN04193.1"/>
    <property type="molecule type" value="Genomic_DNA"/>
</dbReference>